<dbReference type="Gene3D" id="2.60.40.10">
    <property type="entry name" value="Immunoglobulins"/>
    <property type="match status" value="2"/>
</dbReference>
<dbReference type="PANTHER" id="PTHR23268">
    <property type="entry name" value="T-CELL RECEPTOR BETA CHAIN"/>
    <property type="match status" value="1"/>
</dbReference>
<evidence type="ECO:0000313" key="4">
    <source>
        <dbReference type="Ensembl" id="ENSCCRP00015016226.1"/>
    </source>
</evidence>
<dbReference type="InterPro" id="IPR036179">
    <property type="entry name" value="Ig-like_dom_sf"/>
</dbReference>
<dbReference type="AlphaFoldDB" id="A0A8C1T1H3"/>
<organism evidence="4 5">
    <name type="scientific">Cyprinus carpio</name>
    <name type="common">Common carp</name>
    <dbReference type="NCBI Taxonomy" id="7962"/>
    <lineage>
        <taxon>Eukaryota</taxon>
        <taxon>Metazoa</taxon>
        <taxon>Chordata</taxon>
        <taxon>Craniata</taxon>
        <taxon>Vertebrata</taxon>
        <taxon>Euteleostomi</taxon>
        <taxon>Actinopterygii</taxon>
        <taxon>Neopterygii</taxon>
        <taxon>Teleostei</taxon>
        <taxon>Ostariophysi</taxon>
        <taxon>Cypriniformes</taxon>
        <taxon>Cyprinidae</taxon>
        <taxon>Cyprininae</taxon>
        <taxon>Cyprinus</taxon>
    </lineage>
</organism>
<dbReference type="InterPro" id="IPR013783">
    <property type="entry name" value="Ig-like_fold"/>
</dbReference>
<reference evidence="4" key="1">
    <citation type="submission" date="2025-08" db="UniProtKB">
        <authorList>
            <consortium name="Ensembl"/>
        </authorList>
    </citation>
    <scope>IDENTIFICATION</scope>
</reference>
<evidence type="ECO:0000259" key="3">
    <source>
        <dbReference type="PROSITE" id="PS50835"/>
    </source>
</evidence>
<evidence type="ECO:0000256" key="2">
    <source>
        <dbReference type="ARBA" id="ARBA00022859"/>
    </source>
</evidence>
<accession>A0A8C1T1H3</accession>
<dbReference type="Proteomes" id="UP000694700">
    <property type="component" value="Unplaced"/>
</dbReference>
<dbReference type="GO" id="GO:0007166">
    <property type="term" value="P:cell surface receptor signaling pathway"/>
    <property type="evidence" value="ECO:0007669"/>
    <property type="project" value="TreeGrafter"/>
</dbReference>
<keyword evidence="1" id="KW-0732">Signal</keyword>
<dbReference type="SMART" id="SM00406">
    <property type="entry name" value="IGv"/>
    <property type="match status" value="1"/>
</dbReference>
<evidence type="ECO:0000313" key="5">
    <source>
        <dbReference type="Proteomes" id="UP000694700"/>
    </source>
</evidence>
<dbReference type="SUPFAM" id="SSF48726">
    <property type="entry name" value="Immunoglobulin"/>
    <property type="match status" value="1"/>
</dbReference>
<name>A0A8C1T1H3_CYPCA</name>
<evidence type="ECO:0000256" key="1">
    <source>
        <dbReference type="ARBA" id="ARBA00022729"/>
    </source>
</evidence>
<dbReference type="InterPro" id="IPR050413">
    <property type="entry name" value="TCR_beta_variable"/>
</dbReference>
<feature type="domain" description="Ig-like" evidence="3">
    <location>
        <begin position="26"/>
        <end position="106"/>
    </location>
</feature>
<dbReference type="InterPro" id="IPR013106">
    <property type="entry name" value="Ig_V-set"/>
</dbReference>
<proteinExistence type="predicted"/>
<dbReference type="GO" id="GO:0002376">
    <property type="term" value="P:immune system process"/>
    <property type="evidence" value="ECO:0007669"/>
    <property type="project" value="UniProtKB-KW"/>
</dbReference>
<dbReference type="PROSITE" id="PS50835">
    <property type="entry name" value="IG_LIKE"/>
    <property type="match status" value="1"/>
</dbReference>
<sequence>LGGGLFSFGPISHHLTSRWFLSEQSPRHLLQTVEEKDAKLFCRHGDNNYQYLYWYQQKSNGGSLELIGMLNYGNAKEDAFLLISRISVEDTAVYFCAASLHSYTVPFNH</sequence>
<dbReference type="Ensembl" id="ENSCCRT00015016804.1">
    <property type="protein sequence ID" value="ENSCCRP00015016226.1"/>
    <property type="gene ID" value="ENSCCRG00015007189.1"/>
</dbReference>
<dbReference type="GO" id="GO:0005886">
    <property type="term" value="C:plasma membrane"/>
    <property type="evidence" value="ECO:0007669"/>
    <property type="project" value="TreeGrafter"/>
</dbReference>
<keyword evidence="2" id="KW-0391">Immunity</keyword>
<dbReference type="InterPro" id="IPR007110">
    <property type="entry name" value="Ig-like_dom"/>
</dbReference>
<protein>
    <recommendedName>
        <fullName evidence="3">Ig-like domain-containing protein</fullName>
    </recommendedName>
</protein>